<reference evidence="2 3" key="1">
    <citation type="submission" date="2021-03" db="EMBL/GenBank/DDBJ databases">
        <authorList>
            <person name="Kim M.K."/>
        </authorList>
    </citation>
    <scope>NUCLEOTIDE SEQUENCE [LARGE SCALE GENOMIC DNA]</scope>
    <source>
        <strain evidence="2 3">BT507</strain>
    </source>
</reference>
<comment type="caution">
    <text evidence="2">The sequence shown here is derived from an EMBL/GenBank/DDBJ whole genome shotgun (WGS) entry which is preliminary data.</text>
</comment>
<dbReference type="EMBL" id="JAGETX010000006">
    <property type="protein sequence ID" value="MBO3271552.1"/>
    <property type="molecule type" value="Genomic_DNA"/>
</dbReference>
<sequence length="123" mass="13849">MKSIILFLLTTLLLTASSFTGPKAPTTESSRIEVIFNRQLTFDDVVQIKQRLLLRGITLRYNKLSFDDNGKLTAIDFHVDCNDGISGSAEESNLTDDTRMGFYRDYSKTAKIKFATGNFKGRL</sequence>
<evidence type="ECO:0000313" key="2">
    <source>
        <dbReference type="EMBL" id="MBO3271552.1"/>
    </source>
</evidence>
<dbReference type="RefSeq" id="WP_208307917.1">
    <property type="nucleotide sequence ID" value="NZ_JAGETX010000006.1"/>
</dbReference>
<proteinExistence type="predicted"/>
<protein>
    <submittedName>
        <fullName evidence="2">Uncharacterized protein</fullName>
    </submittedName>
</protein>
<keyword evidence="3" id="KW-1185">Reference proteome</keyword>
<keyword evidence="1" id="KW-0732">Signal</keyword>
<organism evidence="2 3">
    <name type="scientific">Hymenobacter defluvii</name>
    <dbReference type="NCBI Taxonomy" id="2054411"/>
    <lineage>
        <taxon>Bacteria</taxon>
        <taxon>Pseudomonadati</taxon>
        <taxon>Bacteroidota</taxon>
        <taxon>Cytophagia</taxon>
        <taxon>Cytophagales</taxon>
        <taxon>Hymenobacteraceae</taxon>
        <taxon>Hymenobacter</taxon>
    </lineage>
</organism>
<feature type="chain" id="PRO_5045913504" evidence="1">
    <location>
        <begin position="21"/>
        <end position="123"/>
    </location>
</feature>
<dbReference type="Proteomes" id="UP000670527">
    <property type="component" value="Unassembled WGS sequence"/>
</dbReference>
<name>A0ABS3TD18_9BACT</name>
<accession>A0ABS3TD18</accession>
<evidence type="ECO:0000256" key="1">
    <source>
        <dbReference type="SAM" id="SignalP"/>
    </source>
</evidence>
<evidence type="ECO:0000313" key="3">
    <source>
        <dbReference type="Proteomes" id="UP000670527"/>
    </source>
</evidence>
<gene>
    <name evidence="2" type="ORF">J4D97_12880</name>
</gene>
<feature type="signal peptide" evidence="1">
    <location>
        <begin position="1"/>
        <end position="20"/>
    </location>
</feature>